<feature type="region of interest" description="Disordered" evidence="6">
    <location>
        <begin position="1"/>
        <end position="25"/>
    </location>
</feature>
<feature type="transmembrane region" description="Helical" evidence="7">
    <location>
        <begin position="407"/>
        <end position="425"/>
    </location>
</feature>
<dbReference type="GO" id="GO:0016020">
    <property type="term" value="C:membrane"/>
    <property type="evidence" value="ECO:0007669"/>
    <property type="project" value="UniProtKB-SubCell"/>
</dbReference>
<evidence type="ECO:0000256" key="1">
    <source>
        <dbReference type="ARBA" id="ARBA00004141"/>
    </source>
</evidence>
<dbReference type="EMBL" id="JAVFHQ010000021">
    <property type="protein sequence ID" value="KAK4545055.1"/>
    <property type="molecule type" value="Genomic_DNA"/>
</dbReference>
<feature type="transmembrane region" description="Helical" evidence="7">
    <location>
        <begin position="431"/>
        <end position="456"/>
    </location>
</feature>
<evidence type="ECO:0000256" key="3">
    <source>
        <dbReference type="ARBA" id="ARBA00022692"/>
    </source>
</evidence>
<dbReference type="PANTHER" id="PTHR45649:SF4">
    <property type="entry name" value="TRANSPORTER, PUTATIVE (EUROFUNG)-RELATED"/>
    <property type="match status" value="1"/>
</dbReference>
<proteinExistence type="predicted"/>
<sequence>MAESSLRRRSVEPHPYGDNIEMKGPYKVSELSSDDRLDAEYEAPVLGDSSQWGDTANDMRDMQRLGKKQEFKRNFSFLSTLGFVSIYMATWEFVLVSLSVGLSNGGFAGLFWCFITTVLCYSTIVASLAEMASMAPTSGGQYHWVSEFAPPEYQRVLSYASGWMSTLGWLASVASSVFVVTTQVEAMINVTAPDYAFTNWQYTLLMIAFVAITIVFNTWGANALPAIETASLFGHLVGFIVVLVPLWVLCPKNTAKEVFVDFETNGGWSIGPAYLVSQVTVMYCNLGSDSVVHISEEVEDASITVPKCMWYSYVGNVTLGIIMLITMLFCMGPLDEAINSDVPYLLLFNNTGYPALSIVLNVILFFLIYAGNITALATCAREMWAFSRDRGLPFSSWIGKMDKKWQIPFNSVYATSIACVILSLINLGSTLAFNIVVSLSVLGLLSTYMISIGCVLRKRIKGEPLPPARWSLGRWGTVINGFAFFYSAFIIVFCCFPSYLPVDAGSANWAPLVWVAVMMVALAVYVMHGKRHYTAPVEFVEGRKAAGIQLQSS</sequence>
<evidence type="ECO:0008006" key="10">
    <source>
        <dbReference type="Google" id="ProtNLM"/>
    </source>
</evidence>
<organism evidence="8 9">
    <name type="scientific">Oleoguttula mirabilis</name>
    <dbReference type="NCBI Taxonomy" id="1507867"/>
    <lineage>
        <taxon>Eukaryota</taxon>
        <taxon>Fungi</taxon>
        <taxon>Dikarya</taxon>
        <taxon>Ascomycota</taxon>
        <taxon>Pezizomycotina</taxon>
        <taxon>Dothideomycetes</taxon>
        <taxon>Dothideomycetidae</taxon>
        <taxon>Mycosphaerellales</taxon>
        <taxon>Teratosphaeriaceae</taxon>
        <taxon>Oleoguttula</taxon>
    </lineage>
</organism>
<accession>A0AAV9JIK4</accession>
<reference evidence="8 9" key="1">
    <citation type="submission" date="2021-11" db="EMBL/GenBank/DDBJ databases">
        <title>Black yeast isolated from Biological Soil Crust.</title>
        <authorList>
            <person name="Kurbessoian T."/>
        </authorList>
    </citation>
    <scope>NUCLEOTIDE SEQUENCE [LARGE SCALE GENOMIC DNA]</scope>
    <source>
        <strain evidence="8 9">CCFEE 5522</strain>
    </source>
</reference>
<dbReference type="GO" id="GO:0022857">
    <property type="term" value="F:transmembrane transporter activity"/>
    <property type="evidence" value="ECO:0007669"/>
    <property type="project" value="InterPro"/>
</dbReference>
<keyword evidence="2" id="KW-0813">Transport</keyword>
<keyword evidence="4 7" id="KW-1133">Transmembrane helix</keyword>
<name>A0AAV9JIK4_9PEZI</name>
<feature type="transmembrane region" description="Helical" evidence="7">
    <location>
        <begin position="506"/>
        <end position="526"/>
    </location>
</feature>
<evidence type="ECO:0000256" key="7">
    <source>
        <dbReference type="SAM" id="Phobius"/>
    </source>
</evidence>
<feature type="transmembrane region" description="Helical" evidence="7">
    <location>
        <begin position="354"/>
        <end position="380"/>
    </location>
</feature>
<evidence type="ECO:0000256" key="6">
    <source>
        <dbReference type="SAM" id="MobiDB-lite"/>
    </source>
</evidence>
<dbReference type="Gene3D" id="1.20.1740.10">
    <property type="entry name" value="Amino acid/polyamine transporter I"/>
    <property type="match status" value="1"/>
</dbReference>
<dbReference type="Pfam" id="PF13520">
    <property type="entry name" value="AA_permease_2"/>
    <property type="match status" value="1"/>
</dbReference>
<feature type="transmembrane region" description="Helical" evidence="7">
    <location>
        <begin position="106"/>
        <end position="129"/>
    </location>
</feature>
<keyword evidence="9" id="KW-1185">Reference proteome</keyword>
<feature type="transmembrane region" description="Helical" evidence="7">
    <location>
        <begin position="232"/>
        <end position="250"/>
    </location>
</feature>
<dbReference type="PIRSF" id="PIRSF006060">
    <property type="entry name" value="AA_transporter"/>
    <property type="match status" value="1"/>
</dbReference>
<evidence type="ECO:0000313" key="9">
    <source>
        <dbReference type="Proteomes" id="UP001324427"/>
    </source>
</evidence>
<dbReference type="InterPro" id="IPR002293">
    <property type="entry name" value="AA/rel_permease1"/>
</dbReference>
<dbReference type="Proteomes" id="UP001324427">
    <property type="component" value="Unassembled WGS sequence"/>
</dbReference>
<feature type="transmembrane region" description="Helical" evidence="7">
    <location>
        <begin position="202"/>
        <end position="220"/>
    </location>
</feature>
<protein>
    <recommendedName>
        <fullName evidence="10">Amino acid transporter</fullName>
    </recommendedName>
</protein>
<keyword evidence="5 7" id="KW-0472">Membrane</keyword>
<gene>
    <name evidence="8" type="ORF">LTR36_003606</name>
</gene>
<feature type="compositionally biased region" description="Basic and acidic residues" evidence="6">
    <location>
        <begin position="1"/>
        <end position="12"/>
    </location>
</feature>
<evidence type="ECO:0000256" key="5">
    <source>
        <dbReference type="ARBA" id="ARBA00023136"/>
    </source>
</evidence>
<feature type="transmembrane region" description="Helical" evidence="7">
    <location>
        <begin position="75"/>
        <end position="100"/>
    </location>
</feature>
<dbReference type="AlphaFoldDB" id="A0AAV9JIK4"/>
<dbReference type="PANTHER" id="PTHR45649">
    <property type="entry name" value="AMINO-ACID PERMEASE BAT1"/>
    <property type="match status" value="1"/>
</dbReference>
<comment type="caution">
    <text evidence="8">The sequence shown here is derived from an EMBL/GenBank/DDBJ whole genome shotgun (WGS) entry which is preliminary data.</text>
</comment>
<keyword evidence="3 7" id="KW-0812">Transmembrane</keyword>
<evidence type="ECO:0000256" key="2">
    <source>
        <dbReference type="ARBA" id="ARBA00022448"/>
    </source>
</evidence>
<comment type="subcellular location">
    <subcellularLocation>
        <location evidence="1">Membrane</location>
        <topology evidence="1">Multi-pass membrane protein</topology>
    </subcellularLocation>
</comment>
<evidence type="ECO:0000256" key="4">
    <source>
        <dbReference type="ARBA" id="ARBA00022989"/>
    </source>
</evidence>
<feature type="transmembrane region" description="Helical" evidence="7">
    <location>
        <begin position="477"/>
        <end position="500"/>
    </location>
</feature>
<feature type="transmembrane region" description="Helical" evidence="7">
    <location>
        <begin position="313"/>
        <end position="334"/>
    </location>
</feature>
<evidence type="ECO:0000313" key="8">
    <source>
        <dbReference type="EMBL" id="KAK4545055.1"/>
    </source>
</evidence>